<keyword evidence="12" id="KW-1185">Reference proteome</keyword>
<dbReference type="Proteomes" id="UP000194236">
    <property type="component" value="Unassembled WGS sequence"/>
</dbReference>
<evidence type="ECO:0000313" key="12">
    <source>
        <dbReference type="Proteomes" id="UP000194236"/>
    </source>
</evidence>
<keyword evidence="2" id="KW-0813">Transport</keyword>
<evidence type="ECO:0000256" key="7">
    <source>
        <dbReference type="ARBA" id="ARBA00023136"/>
    </source>
</evidence>
<feature type="transmembrane region" description="Helical" evidence="9">
    <location>
        <begin position="86"/>
        <end position="105"/>
    </location>
</feature>
<evidence type="ECO:0000256" key="4">
    <source>
        <dbReference type="ARBA" id="ARBA00022927"/>
    </source>
</evidence>
<name>A0A1Y3AU63_EURMA</name>
<proteinExistence type="predicted"/>
<sequence>MSRRQPHVTEDFFSTHIQGHENNDVISGLRNQVSELKSLSLDIGDEIKEHNRFLKDMDNDFDSTWGSLTNSMARLKKIANSGNHRYIWYLLLFSLFVFFVIWLIIRF</sequence>
<organism evidence="11 12">
    <name type="scientific">Euroglyphus maynei</name>
    <name type="common">Mayne's house dust mite</name>
    <dbReference type="NCBI Taxonomy" id="6958"/>
    <lineage>
        <taxon>Eukaryota</taxon>
        <taxon>Metazoa</taxon>
        <taxon>Ecdysozoa</taxon>
        <taxon>Arthropoda</taxon>
        <taxon>Chelicerata</taxon>
        <taxon>Arachnida</taxon>
        <taxon>Acari</taxon>
        <taxon>Acariformes</taxon>
        <taxon>Sarcoptiformes</taxon>
        <taxon>Astigmata</taxon>
        <taxon>Psoroptidia</taxon>
        <taxon>Analgoidea</taxon>
        <taxon>Pyroglyphidae</taxon>
        <taxon>Pyroglyphinae</taxon>
        <taxon>Euroglyphus</taxon>
    </lineage>
</organism>
<evidence type="ECO:0000256" key="9">
    <source>
        <dbReference type="SAM" id="Phobius"/>
    </source>
</evidence>
<evidence type="ECO:0000256" key="6">
    <source>
        <dbReference type="ARBA" id="ARBA00023034"/>
    </source>
</evidence>
<dbReference type="SUPFAM" id="SSF58038">
    <property type="entry name" value="SNARE fusion complex"/>
    <property type="match status" value="1"/>
</dbReference>
<dbReference type="InterPro" id="IPR000727">
    <property type="entry name" value="T_SNARE_dom"/>
</dbReference>
<evidence type="ECO:0000256" key="3">
    <source>
        <dbReference type="ARBA" id="ARBA00022692"/>
    </source>
</evidence>
<dbReference type="GO" id="GO:0015031">
    <property type="term" value="P:protein transport"/>
    <property type="evidence" value="ECO:0007669"/>
    <property type="project" value="UniProtKB-KW"/>
</dbReference>
<evidence type="ECO:0000256" key="8">
    <source>
        <dbReference type="ARBA" id="ARBA00046280"/>
    </source>
</evidence>
<evidence type="ECO:0000256" key="2">
    <source>
        <dbReference type="ARBA" id="ARBA00022448"/>
    </source>
</evidence>
<keyword evidence="4" id="KW-0653">Protein transport</keyword>
<protein>
    <submittedName>
        <fullName evidence="11">BET1-like protein</fullName>
    </submittedName>
</protein>
<keyword evidence="6" id="KW-0333">Golgi apparatus</keyword>
<evidence type="ECO:0000259" key="10">
    <source>
        <dbReference type="PROSITE" id="PS50192"/>
    </source>
</evidence>
<accession>A0A1Y3AU63</accession>
<dbReference type="EMBL" id="MUJZ01061545">
    <property type="protein sequence ID" value="OTF71344.1"/>
    <property type="molecule type" value="Genomic_DNA"/>
</dbReference>
<dbReference type="OrthoDB" id="261831at2759"/>
<dbReference type="PROSITE" id="PS50192">
    <property type="entry name" value="T_SNARE"/>
    <property type="match status" value="1"/>
</dbReference>
<gene>
    <name evidence="11" type="ORF">BLA29_003824</name>
</gene>
<dbReference type="AlphaFoldDB" id="A0A1Y3AU63"/>
<dbReference type="Gene3D" id="1.20.5.110">
    <property type="match status" value="1"/>
</dbReference>
<evidence type="ECO:0000313" key="11">
    <source>
        <dbReference type="EMBL" id="OTF71344.1"/>
    </source>
</evidence>
<comment type="caution">
    <text evidence="11">The sequence shown here is derived from an EMBL/GenBank/DDBJ whole genome shotgun (WGS) entry which is preliminary data.</text>
</comment>
<dbReference type="PANTHER" id="PTHR12791">
    <property type="entry name" value="GOLGI SNARE BET1-RELATED"/>
    <property type="match status" value="1"/>
</dbReference>
<dbReference type="InterPro" id="IPR039899">
    <property type="entry name" value="BET1_SNARE"/>
</dbReference>
<feature type="domain" description="T-SNARE coiled-coil homology" evidence="10">
    <location>
        <begin position="16"/>
        <end position="78"/>
    </location>
</feature>
<reference evidence="11 12" key="1">
    <citation type="submission" date="2017-03" db="EMBL/GenBank/DDBJ databases">
        <title>Genome Survey of Euroglyphus maynei.</title>
        <authorList>
            <person name="Arlian L.G."/>
            <person name="Morgan M.S."/>
            <person name="Rider S.D."/>
        </authorList>
    </citation>
    <scope>NUCLEOTIDE SEQUENCE [LARGE SCALE GENOMIC DNA]</scope>
    <source>
        <strain evidence="11">Arlian Lab</strain>
        <tissue evidence="11">Whole body</tissue>
    </source>
</reference>
<keyword evidence="5 9" id="KW-1133">Transmembrane helix</keyword>
<comment type="subcellular location">
    <subcellularLocation>
        <location evidence="8">Endomembrane system</location>
        <topology evidence="8">Single-pass type IV membrane protein</topology>
    </subcellularLocation>
    <subcellularLocation>
        <location evidence="1">Golgi apparatus membrane</location>
    </subcellularLocation>
</comment>
<evidence type="ECO:0000256" key="5">
    <source>
        <dbReference type="ARBA" id="ARBA00022989"/>
    </source>
</evidence>
<evidence type="ECO:0000256" key="1">
    <source>
        <dbReference type="ARBA" id="ARBA00004394"/>
    </source>
</evidence>
<dbReference type="GO" id="GO:0000139">
    <property type="term" value="C:Golgi membrane"/>
    <property type="evidence" value="ECO:0007669"/>
    <property type="project" value="UniProtKB-SubCell"/>
</dbReference>
<dbReference type="CDD" id="cd15853">
    <property type="entry name" value="SNARE_Bet1"/>
    <property type="match status" value="1"/>
</dbReference>
<keyword evidence="3 9" id="KW-0812">Transmembrane</keyword>
<keyword evidence="7 9" id="KW-0472">Membrane</keyword>